<evidence type="ECO:0000313" key="2">
    <source>
        <dbReference type="Proteomes" id="UP000789366"/>
    </source>
</evidence>
<organism evidence="1 2">
    <name type="scientific">Cetraspora pellucida</name>
    <dbReference type="NCBI Taxonomy" id="1433469"/>
    <lineage>
        <taxon>Eukaryota</taxon>
        <taxon>Fungi</taxon>
        <taxon>Fungi incertae sedis</taxon>
        <taxon>Mucoromycota</taxon>
        <taxon>Glomeromycotina</taxon>
        <taxon>Glomeromycetes</taxon>
        <taxon>Diversisporales</taxon>
        <taxon>Gigasporaceae</taxon>
        <taxon>Cetraspora</taxon>
    </lineage>
</organism>
<keyword evidence="2" id="KW-1185">Reference proteome</keyword>
<gene>
    <name evidence="1" type="ORF">SPELUC_LOCUS11968</name>
</gene>
<comment type="caution">
    <text evidence="1">The sequence shown here is derived from an EMBL/GenBank/DDBJ whole genome shotgun (WGS) entry which is preliminary data.</text>
</comment>
<sequence length="96" mass="11069">VIKPEYASPEISGKENDVDIFYIVQIPWRNQIHQNKHKGSPSIVCINVNEHHKKFDKLKNYLPAAPNSNDVNDGIWPAWALPNDYDNTKLDFKPDN</sequence>
<dbReference type="Proteomes" id="UP000789366">
    <property type="component" value="Unassembled WGS sequence"/>
</dbReference>
<protein>
    <submittedName>
        <fullName evidence="1">15875_t:CDS:1</fullName>
    </submittedName>
</protein>
<feature type="non-terminal residue" evidence="1">
    <location>
        <position position="1"/>
    </location>
</feature>
<accession>A0ACA9PL02</accession>
<dbReference type="EMBL" id="CAJVPW010026809">
    <property type="protein sequence ID" value="CAG8713609.1"/>
    <property type="molecule type" value="Genomic_DNA"/>
</dbReference>
<proteinExistence type="predicted"/>
<evidence type="ECO:0000313" key="1">
    <source>
        <dbReference type="EMBL" id="CAG8713609.1"/>
    </source>
</evidence>
<name>A0ACA9PL02_9GLOM</name>
<reference evidence="1" key="1">
    <citation type="submission" date="2021-06" db="EMBL/GenBank/DDBJ databases">
        <authorList>
            <person name="Kallberg Y."/>
            <person name="Tangrot J."/>
            <person name="Rosling A."/>
        </authorList>
    </citation>
    <scope>NUCLEOTIDE SEQUENCE</scope>
    <source>
        <strain evidence="1">28 12/20/2015</strain>
    </source>
</reference>